<organism evidence="2 3">
    <name type="scientific">Anguilla anguilla</name>
    <name type="common">European freshwater eel</name>
    <name type="synonym">Muraena anguilla</name>
    <dbReference type="NCBI Taxonomy" id="7936"/>
    <lineage>
        <taxon>Eukaryota</taxon>
        <taxon>Metazoa</taxon>
        <taxon>Chordata</taxon>
        <taxon>Craniata</taxon>
        <taxon>Vertebrata</taxon>
        <taxon>Euteleostomi</taxon>
        <taxon>Actinopterygii</taxon>
        <taxon>Neopterygii</taxon>
        <taxon>Teleostei</taxon>
        <taxon>Anguilliformes</taxon>
        <taxon>Anguillidae</taxon>
        <taxon>Anguilla</taxon>
    </lineage>
</organism>
<protein>
    <submittedName>
        <fullName evidence="2">Uncharacterized protein</fullName>
    </submittedName>
</protein>
<feature type="region of interest" description="Disordered" evidence="1">
    <location>
        <begin position="1"/>
        <end position="20"/>
    </location>
</feature>
<dbReference type="AlphaFoldDB" id="A0A9D3RKI5"/>
<dbReference type="Proteomes" id="UP001044222">
    <property type="component" value="Chromosome 16"/>
</dbReference>
<feature type="region of interest" description="Disordered" evidence="1">
    <location>
        <begin position="66"/>
        <end position="109"/>
    </location>
</feature>
<evidence type="ECO:0000313" key="3">
    <source>
        <dbReference type="Proteomes" id="UP001044222"/>
    </source>
</evidence>
<evidence type="ECO:0000256" key="1">
    <source>
        <dbReference type="SAM" id="MobiDB-lite"/>
    </source>
</evidence>
<keyword evidence="3" id="KW-1185">Reference proteome</keyword>
<comment type="caution">
    <text evidence="2">The sequence shown here is derived from an EMBL/GenBank/DDBJ whole genome shotgun (WGS) entry which is preliminary data.</text>
</comment>
<reference evidence="2" key="1">
    <citation type="submission" date="2021-01" db="EMBL/GenBank/DDBJ databases">
        <title>A chromosome-scale assembly of European eel, Anguilla anguilla.</title>
        <authorList>
            <person name="Henkel C."/>
            <person name="Jong-Raadsen S.A."/>
            <person name="Dufour S."/>
            <person name="Weltzien F.-A."/>
            <person name="Palstra A.P."/>
            <person name="Pelster B."/>
            <person name="Spaink H.P."/>
            <person name="Van Den Thillart G.E."/>
            <person name="Jansen H."/>
            <person name="Zahm M."/>
            <person name="Klopp C."/>
            <person name="Cedric C."/>
            <person name="Louis A."/>
            <person name="Berthelot C."/>
            <person name="Parey E."/>
            <person name="Roest Crollius H."/>
            <person name="Montfort J."/>
            <person name="Robinson-Rechavi M."/>
            <person name="Bucao C."/>
            <person name="Bouchez O."/>
            <person name="Gislard M."/>
            <person name="Lluch J."/>
            <person name="Milhes M."/>
            <person name="Lampietro C."/>
            <person name="Lopez Roques C."/>
            <person name="Donnadieu C."/>
            <person name="Braasch I."/>
            <person name="Desvignes T."/>
            <person name="Postlethwait J."/>
            <person name="Bobe J."/>
            <person name="Guiguen Y."/>
            <person name="Dirks R."/>
        </authorList>
    </citation>
    <scope>NUCLEOTIDE SEQUENCE</scope>
    <source>
        <strain evidence="2">Tag_6206</strain>
        <tissue evidence="2">Liver</tissue>
    </source>
</reference>
<sequence>MSESQLSNDSLRESDQEQGLQEAIRRLPEFADLVEDVLLNTLQNLMTEAFLGEVLLTARPRTIALPPSSARKSPKCGSRKPSVGTAGIEKTTDPIFPSRPACRSSREVI</sequence>
<gene>
    <name evidence="2" type="ORF">ANANG_G00280920</name>
</gene>
<proteinExistence type="predicted"/>
<dbReference type="EMBL" id="JAFIRN010000016">
    <property type="protein sequence ID" value="KAG5833909.1"/>
    <property type="molecule type" value="Genomic_DNA"/>
</dbReference>
<accession>A0A9D3RKI5</accession>
<evidence type="ECO:0000313" key="2">
    <source>
        <dbReference type="EMBL" id="KAG5833909.1"/>
    </source>
</evidence>
<name>A0A9D3RKI5_ANGAN</name>